<dbReference type="SUPFAM" id="SSF46785">
    <property type="entry name" value="Winged helix' DNA-binding domain"/>
    <property type="match status" value="1"/>
</dbReference>
<dbReference type="InterPro" id="IPR000944">
    <property type="entry name" value="Tscrpt_reg_Rrf2"/>
</dbReference>
<accession>A0A383B760</accession>
<dbReference type="InterPro" id="IPR036390">
    <property type="entry name" value="WH_DNA-bd_sf"/>
</dbReference>
<dbReference type="AlphaFoldDB" id="A0A383B760"/>
<evidence type="ECO:0008006" key="2">
    <source>
        <dbReference type="Google" id="ProtNLM"/>
    </source>
</evidence>
<reference evidence="1" key="1">
    <citation type="submission" date="2018-05" db="EMBL/GenBank/DDBJ databases">
        <authorList>
            <person name="Lanie J.A."/>
            <person name="Ng W.-L."/>
            <person name="Kazmierczak K.M."/>
            <person name="Andrzejewski T.M."/>
            <person name="Davidsen T.M."/>
            <person name="Wayne K.J."/>
            <person name="Tettelin H."/>
            <person name="Glass J.I."/>
            <person name="Rusch D."/>
            <person name="Podicherti R."/>
            <person name="Tsui H.-C.T."/>
            <person name="Winkler M.E."/>
        </authorList>
    </citation>
    <scope>NUCLEOTIDE SEQUENCE</scope>
</reference>
<dbReference type="GO" id="GO:0003700">
    <property type="term" value="F:DNA-binding transcription factor activity"/>
    <property type="evidence" value="ECO:0007669"/>
    <property type="project" value="TreeGrafter"/>
</dbReference>
<dbReference type="Gene3D" id="1.10.10.10">
    <property type="entry name" value="Winged helix-like DNA-binding domain superfamily/Winged helix DNA-binding domain"/>
    <property type="match status" value="1"/>
</dbReference>
<gene>
    <name evidence="1" type="ORF">METZ01_LOCUS468072</name>
</gene>
<name>A0A383B760_9ZZZZ</name>
<protein>
    <recommendedName>
        <fullName evidence="2">Rrf2 family transcriptional regulator</fullName>
    </recommendedName>
</protein>
<sequence length="131" mass="14948">MLKLSKTIEYALISINHINQYDEDIPISVRTIADKYNIPFELLAKILQKLSKAKILKAIHGPKGGYKLNDKYKNFTLIQLIEILEGPFGITGCLTNHDCEQISNCNIITPVERINSQVYKVFNQIKLNEIT</sequence>
<dbReference type="PROSITE" id="PS51197">
    <property type="entry name" value="HTH_RRF2_2"/>
    <property type="match status" value="1"/>
</dbReference>
<dbReference type="Pfam" id="PF02082">
    <property type="entry name" value="Rrf2"/>
    <property type="match status" value="1"/>
</dbReference>
<evidence type="ECO:0000313" key="1">
    <source>
        <dbReference type="EMBL" id="SVE15218.1"/>
    </source>
</evidence>
<dbReference type="NCBIfam" id="TIGR00738">
    <property type="entry name" value="rrf2_super"/>
    <property type="match status" value="1"/>
</dbReference>
<dbReference type="PANTHER" id="PTHR33221:SF15">
    <property type="entry name" value="HTH-TYPE TRANSCRIPTIONAL REGULATOR YWGB-RELATED"/>
    <property type="match status" value="1"/>
</dbReference>
<proteinExistence type="predicted"/>
<dbReference type="InterPro" id="IPR036388">
    <property type="entry name" value="WH-like_DNA-bd_sf"/>
</dbReference>
<organism evidence="1">
    <name type="scientific">marine metagenome</name>
    <dbReference type="NCBI Taxonomy" id="408172"/>
    <lineage>
        <taxon>unclassified sequences</taxon>
        <taxon>metagenomes</taxon>
        <taxon>ecological metagenomes</taxon>
    </lineage>
</organism>
<dbReference type="PANTHER" id="PTHR33221">
    <property type="entry name" value="WINGED HELIX-TURN-HELIX TRANSCRIPTIONAL REGULATOR, RRF2 FAMILY"/>
    <property type="match status" value="1"/>
</dbReference>
<dbReference type="EMBL" id="UINC01197633">
    <property type="protein sequence ID" value="SVE15218.1"/>
    <property type="molecule type" value="Genomic_DNA"/>
</dbReference>
<dbReference type="GO" id="GO:0005829">
    <property type="term" value="C:cytosol"/>
    <property type="evidence" value="ECO:0007669"/>
    <property type="project" value="TreeGrafter"/>
</dbReference>